<evidence type="ECO:0000256" key="1">
    <source>
        <dbReference type="SAM" id="MobiDB-lite"/>
    </source>
</evidence>
<evidence type="ECO:0000313" key="3">
    <source>
        <dbReference type="Proteomes" id="UP001465976"/>
    </source>
</evidence>
<comment type="caution">
    <text evidence="2">The sequence shown here is derived from an EMBL/GenBank/DDBJ whole genome shotgun (WGS) entry which is preliminary data.</text>
</comment>
<name>A0ABR3EU31_9AGAR</name>
<gene>
    <name evidence="2" type="ORF">V5O48_015622</name>
</gene>
<dbReference type="EMBL" id="JBAHYK010001912">
    <property type="protein sequence ID" value="KAL0566398.1"/>
    <property type="molecule type" value="Genomic_DNA"/>
</dbReference>
<accession>A0ABR3EU31</accession>
<dbReference type="Proteomes" id="UP001465976">
    <property type="component" value="Unassembled WGS sequence"/>
</dbReference>
<reference evidence="2 3" key="1">
    <citation type="submission" date="2024-02" db="EMBL/GenBank/DDBJ databases">
        <title>A draft genome for the cacao thread blight pathogen Marasmius crinis-equi.</title>
        <authorList>
            <person name="Cohen S.P."/>
            <person name="Baruah I.K."/>
            <person name="Amoako-Attah I."/>
            <person name="Bukari Y."/>
            <person name="Meinhardt L.W."/>
            <person name="Bailey B.A."/>
        </authorList>
    </citation>
    <scope>NUCLEOTIDE SEQUENCE [LARGE SCALE GENOMIC DNA]</scope>
    <source>
        <strain evidence="2 3">GH-76</strain>
    </source>
</reference>
<protein>
    <submittedName>
        <fullName evidence="2">Uncharacterized protein</fullName>
    </submittedName>
</protein>
<feature type="compositionally biased region" description="Basic residues" evidence="1">
    <location>
        <begin position="30"/>
        <end position="39"/>
    </location>
</feature>
<keyword evidence="3" id="KW-1185">Reference proteome</keyword>
<feature type="compositionally biased region" description="Basic and acidic residues" evidence="1">
    <location>
        <begin position="40"/>
        <end position="53"/>
    </location>
</feature>
<sequence length="109" mass="13279">MPRPKLYSSIAQRREANRLKNKRFYEKNRTKILKAKKLKRENEQQAQEREEIRQRKKRKKKLEGVDNNQTEIVLEVPLVSAPPDPVEKHLEDRLEHLKNEYRKQIKPRQ</sequence>
<organism evidence="2 3">
    <name type="scientific">Marasmius crinis-equi</name>
    <dbReference type="NCBI Taxonomy" id="585013"/>
    <lineage>
        <taxon>Eukaryota</taxon>
        <taxon>Fungi</taxon>
        <taxon>Dikarya</taxon>
        <taxon>Basidiomycota</taxon>
        <taxon>Agaricomycotina</taxon>
        <taxon>Agaricomycetes</taxon>
        <taxon>Agaricomycetidae</taxon>
        <taxon>Agaricales</taxon>
        <taxon>Marasmiineae</taxon>
        <taxon>Marasmiaceae</taxon>
        <taxon>Marasmius</taxon>
    </lineage>
</organism>
<evidence type="ECO:0000313" key="2">
    <source>
        <dbReference type="EMBL" id="KAL0566398.1"/>
    </source>
</evidence>
<feature type="region of interest" description="Disordered" evidence="1">
    <location>
        <begin position="27"/>
        <end position="64"/>
    </location>
</feature>
<proteinExistence type="predicted"/>